<comment type="caution">
    <text evidence="3">The sequence shown here is derived from an EMBL/GenBank/DDBJ whole genome shotgun (WGS) entry which is preliminary data.</text>
</comment>
<gene>
    <name evidence="3" type="ORF">GH885_20275</name>
</gene>
<name>A0A6N7R642_9BACI</name>
<dbReference type="Proteomes" id="UP000435187">
    <property type="component" value="Unassembled WGS sequence"/>
</dbReference>
<evidence type="ECO:0000259" key="2">
    <source>
        <dbReference type="Pfam" id="PF18731"/>
    </source>
</evidence>
<evidence type="ECO:0000256" key="1">
    <source>
        <dbReference type="SAM" id="Coils"/>
    </source>
</evidence>
<protein>
    <recommendedName>
        <fullName evidence="2">Swt1-like HEPN domain-containing protein</fullName>
    </recommendedName>
</protein>
<feature type="coiled-coil region" evidence="1">
    <location>
        <begin position="172"/>
        <end position="199"/>
    </location>
</feature>
<dbReference type="InterPro" id="IPR041650">
    <property type="entry name" value="HEPN_Swt1"/>
</dbReference>
<sequence length="385" mass="45274">MKCFENIYYFYGSTKINPNQFLQELFSKEQESENTKAETKSSDIIIDLNQEHDFSFQYKKHNYKCTYYCKNVDVEKEVFKVSISLKYDSNKEQAAHAFSQLIRTIQQCKKGNFNMIPVKDELSTYYSERLYGKLAFYERSLRALITAIFIPVYKESWPQELTPSIGQDILKKKSKKERLEKALEELDLYQLELIFFDDELSINKNNYDEEFEVNNIETLSRDQLINKIRQNRPLSLWDQEISKYVSIDQAADRMKDIRDLRNRIAHNKTFTDKNYYALKRELNYIIPKINAAEDKILNEHNRKITFQTIQRTGEKFAEMAKVFSSTYLDTFEQIGKIAKQFQEGIAAARIEPLIALGQKMQKFAEVYPTDAINENNDKGENDSGG</sequence>
<keyword evidence="1" id="KW-0175">Coiled coil</keyword>
<keyword evidence="4" id="KW-1185">Reference proteome</keyword>
<proteinExistence type="predicted"/>
<organism evidence="3 4">
    <name type="scientific">Gracilibacillus thailandensis</name>
    <dbReference type="NCBI Taxonomy" id="563735"/>
    <lineage>
        <taxon>Bacteria</taxon>
        <taxon>Bacillati</taxon>
        <taxon>Bacillota</taxon>
        <taxon>Bacilli</taxon>
        <taxon>Bacillales</taxon>
        <taxon>Bacillaceae</taxon>
        <taxon>Gracilibacillus</taxon>
    </lineage>
</organism>
<evidence type="ECO:0000313" key="3">
    <source>
        <dbReference type="EMBL" id="MRI68646.1"/>
    </source>
</evidence>
<dbReference type="Pfam" id="PF18731">
    <property type="entry name" value="HEPN_Swt1"/>
    <property type="match status" value="1"/>
</dbReference>
<evidence type="ECO:0000313" key="4">
    <source>
        <dbReference type="Proteomes" id="UP000435187"/>
    </source>
</evidence>
<feature type="domain" description="Swt1-like HEPN" evidence="2">
    <location>
        <begin position="134"/>
        <end position="280"/>
    </location>
</feature>
<reference evidence="3 4" key="1">
    <citation type="submission" date="2019-10" db="EMBL/GenBank/DDBJ databases">
        <title>Gracilibacillus salitolerans sp. nov., a moderate halophile isolated from a saline soil in northwest China.</title>
        <authorList>
            <person name="Gan L."/>
        </authorList>
    </citation>
    <scope>NUCLEOTIDE SEQUENCE [LARGE SCALE GENOMIC DNA]</scope>
    <source>
        <strain evidence="3 4">TP2-8</strain>
    </source>
</reference>
<dbReference type="RefSeq" id="WP_153837097.1">
    <property type="nucleotide sequence ID" value="NZ_JBHUMW010000071.1"/>
</dbReference>
<accession>A0A6N7R642</accession>
<dbReference type="AlphaFoldDB" id="A0A6N7R642"/>
<dbReference type="EMBL" id="WJEE01000083">
    <property type="protein sequence ID" value="MRI68646.1"/>
    <property type="molecule type" value="Genomic_DNA"/>
</dbReference>